<dbReference type="PROSITE" id="PS50977">
    <property type="entry name" value="HTH_TETR_2"/>
    <property type="match status" value="1"/>
</dbReference>
<protein>
    <submittedName>
        <fullName evidence="4">TetR/AcrR family transcriptional regulator</fullName>
    </submittedName>
</protein>
<dbReference type="PRINTS" id="PR00455">
    <property type="entry name" value="HTHTETR"/>
</dbReference>
<dbReference type="AlphaFoldDB" id="A0A848G2R7"/>
<dbReference type="InterPro" id="IPR001647">
    <property type="entry name" value="HTH_TetR"/>
</dbReference>
<name>A0A848G2R7_9RHOO</name>
<dbReference type="Pfam" id="PF00440">
    <property type="entry name" value="TetR_N"/>
    <property type="match status" value="1"/>
</dbReference>
<dbReference type="Proteomes" id="UP000580043">
    <property type="component" value="Unassembled WGS sequence"/>
</dbReference>
<dbReference type="GO" id="GO:0003700">
    <property type="term" value="F:DNA-binding transcription factor activity"/>
    <property type="evidence" value="ECO:0007669"/>
    <property type="project" value="TreeGrafter"/>
</dbReference>
<dbReference type="InterPro" id="IPR009057">
    <property type="entry name" value="Homeodomain-like_sf"/>
</dbReference>
<dbReference type="PANTHER" id="PTHR30055:SF200">
    <property type="entry name" value="HTH-TYPE TRANSCRIPTIONAL REPRESSOR BDCR"/>
    <property type="match status" value="1"/>
</dbReference>
<keyword evidence="1 2" id="KW-0238">DNA-binding</keyword>
<feature type="domain" description="HTH tetR-type" evidence="3">
    <location>
        <begin position="17"/>
        <end position="77"/>
    </location>
</feature>
<evidence type="ECO:0000313" key="5">
    <source>
        <dbReference type="Proteomes" id="UP000580043"/>
    </source>
</evidence>
<dbReference type="InterPro" id="IPR050109">
    <property type="entry name" value="HTH-type_TetR-like_transc_reg"/>
</dbReference>
<dbReference type="SUPFAM" id="SSF46689">
    <property type="entry name" value="Homeodomain-like"/>
    <property type="match status" value="1"/>
</dbReference>
<organism evidence="4 5">
    <name type="scientific">Zoogloea dura</name>
    <dbReference type="NCBI Taxonomy" id="2728840"/>
    <lineage>
        <taxon>Bacteria</taxon>
        <taxon>Pseudomonadati</taxon>
        <taxon>Pseudomonadota</taxon>
        <taxon>Betaproteobacteria</taxon>
        <taxon>Rhodocyclales</taxon>
        <taxon>Zoogloeaceae</taxon>
        <taxon>Zoogloea</taxon>
    </lineage>
</organism>
<keyword evidence="5" id="KW-1185">Reference proteome</keyword>
<dbReference type="GO" id="GO:0000976">
    <property type="term" value="F:transcription cis-regulatory region binding"/>
    <property type="evidence" value="ECO:0007669"/>
    <property type="project" value="TreeGrafter"/>
</dbReference>
<feature type="DNA-binding region" description="H-T-H motif" evidence="2">
    <location>
        <begin position="40"/>
        <end position="59"/>
    </location>
</feature>
<dbReference type="Gene3D" id="1.10.357.10">
    <property type="entry name" value="Tetracycline Repressor, domain 2"/>
    <property type="match status" value="1"/>
</dbReference>
<reference evidence="4 5" key="1">
    <citation type="submission" date="2020-04" db="EMBL/GenBank/DDBJ databases">
        <title>Zoogloea sp. G-4-1-14 isolated from soil.</title>
        <authorList>
            <person name="Dahal R.H."/>
        </authorList>
    </citation>
    <scope>NUCLEOTIDE SEQUENCE [LARGE SCALE GENOMIC DNA]</scope>
    <source>
        <strain evidence="4 5">G-4-1-14</strain>
    </source>
</reference>
<comment type="caution">
    <text evidence="4">The sequence shown here is derived from an EMBL/GenBank/DDBJ whole genome shotgun (WGS) entry which is preliminary data.</text>
</comment>
<proteinExistence type="predicted"/>
<sequence length="205" mass="21911">MPRRPAARPLSETPVRVDRRAHLVDTALRLFAAGGYHGVGIDTILATAGVAKKTLYSHFPSKTELIAEVLRERDRRFRASLEAGVAGREAPLERLQAVFEWHARWFAEPDFAGCMFLNVAAEFHAGEAGLAQIARDHKQALETFLAGLLVPLTGAEAALARAAEFNLLLDGAIGVALVSGDGAGAAARAWDMARRLLAPLPAAQG</sequence>
<gene>
    <name evidence="4" type="ORF">HHL15_06050</name>
</gene>
<dbReference type="PANTHER" id="PTHR30055">
    <property type="entry name" value="HTH-TYPE TRANSCRIPTIONAL REGULATOR RUTR"/>
    <property type="match status" value="1"/>
</dbReference>
<dbReference type="InterPro" id="IPR036271">
    <property type="entry name" value="Tet_transcr_reg_TetR-rel_C_sf"/>
</dbReference>
<dbReference type="SUPFAM" id="SSF48498">
    <property type="entry name" value="Tetracyclin repressor-like, C-terminal domain"/>
    <property type="match status" value="1"/>
</dbReference>
<dbReference type="EMBL" id="JABBGA010000003">
    <property type="protein sequence ID" value="NML25295.1"/>
    <property type="molecule type" value="Genomic_DNA"/>
</dbReference>
<accession>A0A848G2R7</accession>
<evidence type="ECO:0000256" key="1">
    <source>
        <dbReference type="ARBA" id="ARBA00023125"/>
    </source>
</evidence>
<evidence type="ECO:0000313" key="4">
    <source>
        <dbReference type="EMBL" id="NML25295.1"/>
    </source>
</evidence>
<dbReference type="RefSeq" id="WP_169144927.1">
    <property type="nucleotide sequence ID" value="NZ_JABBGA010000003.1"/>
</dbReference>
<evidence type="ECO:0000259" key="3">
    <source>
        <dbReference type="PROSITE" id="PS50977"/>
    </source>
</evidence>
<evidence type="ECO:0000256" key="2">
    <source>
        <dbReference type="PROSITE-ProRule" id="PRU00335"/>
    </source>
</evidence>